<dbReference type="AlphaFoldDB" id="A0A561BW10"/>
<comment type="caution">
    <text evidence="3">The sequence shown here is derived from an EMBL/GenBank/DDBJ whole genome shotgun (WGS) entry which is preliminary data.</text>
</comment>
<dbReference type="Gene3D" id="3.30.70.1060">
    <property type="entry name" value="Dimeric alpha+beta barrel"/>
    <property type="match status" value="1"/>
</dbReference>
<sequence length="151" mass="16672">MDGYGDRLIARGPTLTGYGDDDETTGSLHVVEVPDDEAARAFAYEDPYYRAGVFDSVRVYRFEKLAGRTMWDFAEAVEGYNRYLVITESESVPVTSKHLIVYGELLTLEDGQRVGRAAMLEAPDSETAAAILQADGDPSSEVHLWAFGGRR</sequence>
<evidence type="ECO:0000313" key="3">
    <source>
        <dbReference type="EMBL" id="TWD83017.1"/>
    </source>
</evidence>
<name>A0A561BW10_9ACTN</name>
<accession>A0A561BW10</accession>
<evidence type="ECO:0000256" key="1">
    <source>
        <dbReference type="ARBA" id="ARBA00007689"/>
    </source>
</evidence>
<gene>
    <name evidence="3" type="ORF">FB561_4168</name>
</gene>
<comment type="similarity">
    <text evidence="1">Belongs to the YciI family.</text>
</comment>
<dbReference type="SUPFAM" id="SSF54909">
    <property type="entry name" value="Dimeric alpha+beta barrel"/>
    <property type="match status" value="1"/>
</dbReference>
<evidence type="ECO:0000313" key="4">
    <source>
        <dbReference type="Proteomes" id="UP000318380"/>
    </source>
</evidence>
<reference evidence="3 4" key="1">
    <citation type="submission" date="2019-06" db="EMBL/GenBank/DDBJ databases">
        <title>Sequencing the genomes of 1000 actinobacteria strains.</title>
        <authorList>
            <person name="Klenk H.-P."/>
        </authorList>
    </citation>
    <scope>NUCLEOTIDE SEQUENCE [LARGE SCALE GENOMIC DNA]</scope>
    <source>
        <strain evidence="3 4">DSM 24683</strain>
    </source>
</reference>
<dbReference type="Pfam" id="PF03795">
    <property type="entry name" value="YCII"/>
    <property type="match status" value="1"/>
</dbReference>
<dbReference type="PANTHER" id="PTHR33606">
    <property type="entry name" value="PROTEIN YCII"/>
    <property type="match status" value="1"/>
</dbReference>
<dbReference type="PANTHER" id="PTHR33606:SF3">
    <property type="entry name" value="PROTEIN YCII"/>
    <property type="match status" value="1"/>
</dbReference>
<dbReference type="RefSeq" id="WP_202880686.1">
    <property type="nucleotide sequence ID" value="NZ_VIVK01000001.1"/>
</dbReference>
<keyword evidence="4" id="KW-1185">Reference proteome</keyword>
<feature type="domain" description="YCII-related" evidence="2">
    <location>
        <begin position="6"/>
        <end position="62"/>
    </location>
</feature>
<dbReference type="EMBL" id="VIVK01000001">
    <property type="protein sequence ID" value="TWD83017.1"/>
    <property type="molecule type" value="Genomic_DNA"/>
</dbReference>
<dbReference type="Proteomes" id="UP000318380">
    <property type="component" value="Unassembled WGS sequence"/>
</dbReference>
<organism evidence="3 4">
    <name type="scientific">Kribbella amoyensis</name>
    <dbReference type="NCBI Taxonomy" id="996641"/>
    <lineage>
        <taxon>Bacteria</taxon>
        <taxon>Bacillati</taxon>
        <taxon>Actinomycetota</taxon>
        <taxon>Actinomycetes</taxon>
        <taxon>Propionibacteriales</taxon>
        <taxon>Kribbellaceae</taxon>
        <taxon>Kribbella</taxon>
    </lineage>
</organism>
<dbReference type="InterPro" id="IPR051807">
    <property type="entry name" value="Sec-metab_biosynth-assoc"/>
</dbReference>
<evidence type="ECO:0000259" key="2">
    <source>
        <dbReference type="Pfam" id="PF03795"/>
    </source>
</evidence>
<dbReference type="InterPro" id="IPR005545">
    <property type="entry name" value="YCII"/>
</dbReference>
<dbReference type="InterPro" id="IPR011008">
    <property type="entry name" value="Dimeric_a/b-barrel"/>
</dbReference>
<proteinExistence type="inferred from homology"/>
<protein>
    <recommendedName>
        <fullName evidence="2">YCII-related domain-containing protein</fullName>
    </recommendedName>
</protein>